<gene>
    <name evidence="3" type="ORF">AA314_09363</name>
    <name evidence="4" type="ORF">ATI61_107186</name>
</gene>
<dbReference type="EMBL" id="QUMU01000007">
    <property type="protein sequence ID" value="REG29490.1"/>
    <property type="molecule type" value="Genomic_DNA"/>
</dbReference>
<dbReference type="Proteomes" id="UP000035579">
    <property type="component" value="Chromosome"/>
</dbReference>
<dbReference type="RefSeq" id="WP_047860684.1">
    <property type="nucleotide sequence ID" value="NZ_CP011509.1"/>
</dbReference>
<dbReference type="Gene3D" id="1.20.120.160">
    <property type="entry name" value="HPT domain"/>
    <property type="match status" value="1"/>
</dbReference>
<dbReference type="GO" id="GO:0004672">
    <property type="term" value="F:protein kinase activity"/>
    <property type="evidence" value="ECO:0007669"/>
    <property type="project" value="UniProtKB-ARBA"/>
</dbReference>
<evidence type="ECO:0000256" key="1">
    <source>
        <dbReference type="PROSITE-ProRule" id="PRU00110"/>
    </source>
</evidence>
<feature type="modified residue" description="Phosphohistidine" evidence="1">
    <location>
        <position position="62"/>
    </location>
</feature>
<evidence type="ECO:0000313" key="3">
    <source>
        <dbReference type="EMBL" id="AKJ07737.1"/>
    </source>
</evidence>
<dbReference type="InterPro" id="IPR036641">
    <property type="entry name" value="HPT_dom_sf"/>
</dbReference>
<reference evidence="4 6" key="2">
    <citation type="submission" date="2018-08" db="EMBL/GenBank/DDBJ databases">
        <title>Genomic Encyclopedia of Archaeal and Bacterial Type Strains, Phase II (KMG-II): from individual species to whole genera.</title>
        <authorList>
            <person name="Goeker M."/>
        </authorList>
    </citation>
    <scope>NUCLEOTIDE SEQUENCE [LARGE SCALE GENOMIC DNA]</scope>
    <source>
        <strain evidence="4 6">DSM 2261</strain>
    </source>
</reference>
<reference evidence="3 5" key="1">
    <citation type="submission" date="2015-05" db="EMBL/GenBank/DDBJ databases">
        <title>Genome assembly of Archangium gephyra DSM 2261.</title>
        <authorList>
            <person name="Sharma G."/>
            <person name="Subramanian S."/>
        </authorList>
    </citation>
    <scope>NUCLEOTIDE SEQUENCE [LARGE SCALE GENOMIC DNA]</scope>
    <source>
        <strain evidence="3 5">DSM 2261</strain>
    </source>
</reference>
<dbReference type="GO" id="GO:0000160">
    <property type="term" value="P:phosphorelay signal transduction system"/>
    <property type="evidence" value="ECO:0007669"/>
    <property type="project" value="InterPro"/>
</dbReference>
<dbReference type="Proteomes" id="UP000256345">
    <property type="component" value="Unassembled WGS sequence"/>
</dbReference>
<feature type="domain" description="HPt" evidence="2">
    <location>
        <begin position="23"/>
        <end position="122"/>
    </location>
</feature>
<evidence type="ECO:0000313" key="5">
    <source>
        <dbReference type="Proteomes" id="UP000035579"/>
    </source>
</evidence>
<dbReference type="PROSITE" id="PS50894">
    <property type="entry name" value="HPT"/>
    <property type="match status" value="1"/>
</dbReference>
<dbReference type="SUPFAM" id="SSF47226">
    <property type="entry name" value="Histidine-containing phosphotransfer domain, HPT domain"/>
    <property type="match status" value="1"/>
</dbReference>
<evidence type="ECO:0000313" key="6">
    <source>
        <dbReference type="Proteomes" id="UP000256345"/>
    </source>
</evidence>
<keyword evidence="6" id="KW-1185">Reference proteome</keyword>
<dbReference type="AlphaFoldDB" id="A0AAC8TIW0"/>
<accession>A0AAC8TIW0</accession>
<dbReference type="KEGG" id="age:AA314_09363"/>
<evidence type="ECO:0000313" key="4">
    <source>
        <dbReference type="EMBL" id="REG29490.1"/>
    </source>
</evidence>
<sequence length="124" mass="13044">MNDAHVVDPHMVQSLRALEQAGEPGLLRELIDSFLGTAPGRLARLSALAETGEAAELEAEAHALAGSCGAIGLEQLRLLCRQAEMDAASTGTVDARTVAALGPAFERAREELLRIREQTDGASP</sequence>
<name>A0AAC8TIW0_9BACT</name>
<keyword evidence="1" id="KW-0597">Phosphoprotein</keyword>
<organism evidence="3 5">
    <name type="scientific">Archangium gephyra</name>
    <dbReference type="NCBI Taxonomy" id="48"/>
    <lineage>
        <taxon>Bacteria</taxon>
        <taxon>Pseudomonadati</taxon>
        <taxon>Myxococcota</taxon>
        <taxon>Myxococcia</taxon>
        <taxon>Myxococcales</taxon>
        <taxon>Cystobacterineae</taxon>
        <taxon>Archangiaceae</taxon>
        <taxon>Archangium</taxon>
    </lineage>
</organism>
<dbReference type="EMBL" id="CP011509">
    <property type="protein sequence ID" value="AKJ07737.1"/>
    <property type="molecule type" value="Genomic_DNA"/>
</dbReference>
<dbReference type="InterPro" id="IPR008207">
    <property type="entry name" value="Sig_transdc_His_kin_Hpt_dom"/>
</dbReference>
<proteinExistence type="predicted"/>
<dbReference type="Pfam" id="PF01627">
    <property type="entry name" value="Hpt"/>
    <property type="match status" value="1"/>
</dbReference>
<evidence type="ECO:0000259" key="2">
    <source>
        <dbReference type="PROSITE" id="PS50894"/>
    </source>
</evidence>
<protein>
    <submittedName>
        <fullName evidence="4">Hpt domain-containing protein</fullName>
    </submittedName>
</protein>